<dbReference type="GO" id="GO:0043527">
    <property type="term" value="C:tRNA methyltransferase complex"/>
    <property type="evidence" value="ECO:0007669"/>
    <property type="project" value="TreeGrafter"/>
</dbReference>
<dbReference type="HAMAP" id="MF_03056">
    <property type="entry name" value="TRM82"/>
    <property type="match status" value="1"/>
</dbReference>
<reference evidence="8 9" key="1">
    <citation type="journal article" date="2023" name="IMA Fungus">
        <title>Comparative genomic study of the Penicillium genus elucidates a diverse pangenome and 15 lateral gene transfer events.</title>
        <authorList>
            <person name="Petersen C."/>
            <person name="Sorensen T."/>
            <person name="Nielsen M.R."/>
            <person name="Sondergaard T.E."/>
            <person name="Sorensen J.L."/>
            <person name="Fitzpatrick D.A."/>
            <person name="Frisvad J.C."/>
            <person name="Nielsen K.L."/>
        </authorList>
    </citation>
    <scope>NUCLEOTIDE SEQUENCE [LARGE SCALE GENOMIC DNA]</scope>
    <source>
        <strain evidence="8 9">IBT 35679</strain>
    </source>
</reference>
<feature type="region of interest" description="Disordered" evidence="7">
    <location>
        <begin position="52"/>
        <end position="99"/>
    </location>
</feature>
<evidence type="ECO:0000256" key="4">
    <source>
        <dbReference type="ARBA" id="ARBA00022737"/>
    </source>
</evidence>
<dbReference type="InterPro" id="IPR015943">
    <property type="entry name" value="WD40/YVTN_repeat-like_dom_sf"/>
</dbReference>
<dbReference type="SUPFAM" id="SSF50978">
    <property type="entry name" value="WD40 repeat-like"/>
    <property type="match status" value="1"/>
</dbReference>
<dbReference type="GO" id="GO:0005634">
    <property type="term" value="C:nucleus"/>
    <property type="evidence" value="ECO:0007669"/>
    <property type="project" value="UniProtKB-SubCell"/>
</dbReference>
<keyword evidence="3 6" id="KW-0819">tRNA processing</keyword>
<evidence type="ECO:0000313" key="8">
    <source>
        <dbReference type="EMBL" id="KAJ5545709.1"/>
    </source>
</evidence>
<proteinExistence type="inferred from homology"/>
<dbReference type="PANTHER" id="PTHR16288:SF0">
    <property type="entry name" value="TRNA (GUANINE-N(7)-)-METHYLTRANSFERASE NON-CATALYTIC SUBUNIT WDR4"/>
    <property type="match status" value="1"/>
</dbReference>
<keyword evidence="5 6" id="KW-0539">Nucleus</keyword>
<comment type="caution">
    <text evidence="8">The sequence shown here is derived from an EMBL/GenBank/DDBJ whole genome shotgun (WGS) entry which is preliminary data.</text>
</comment>
<keyword evidence="2 6" id="KW-0853">WD repeat</keyword>
<evidence type="ECO:0000256" key="5">
    <source>
        <dbReference type="ARBA" id="ARBA00023242"/>
    </source>
</evidence>
<gene>
    <name evidence="8" type="ORF">N7494_003294</name>
</gene>
<evidence type="ECO:0008006" key="10">
    <source>
        <dbReference type="Google" id="ProtNLM"/>
    </source>
</evidence>
<comment type="function">
    <text evidence="6">Required for the formation of N(7)-methylguanine at position 46 (m7G46) in tRNA. In the complex, it is required to stabilize and induce conformational changes of the catalytic subunit.</text>
</comment>
<dbReference type="InterPro" id="IPR001680">
    <property type="entry name" value="WD40_rpt"/>
</dbReference>
<organism evidence="8 9">
    <name type="scientific">Penicillium frequentans</name>
    <dbReference type="NCBI Taxonomy" id="3151616"/>
    <lineage>
        <taxon>Eukaryota</taxon>
        <taxon>Fungi</taxon>
        <taxon>Dikarya</taxon>
        <taxon>Ascomycota</taxon>
        <taxon>Pezizomycotina</taxon>
        <taxon>Eurotiomycetes</taxon>
        <taxon>Eurotiomycetidae</taxon>
        <taxon>Eurotiales</taxon>
        <taxon>Aspergillaceae</taxon>
        <taxon>Penicillium</taxon>
    </lineage>
</organism>
<protein>
    <recommendedName>
        <fullName evidence="10">tRNA (guanine-N(7)-)-methyltransferase non-catalytic subunit TRM82</fullName>
    </recommendedName>
</protein>
<dbReference type="AlphaFoldDB" id="A0AAD6CZN6"/>
<dbReference type="Pfam" id="PF00400">
    <property type="entry name" value="WD40"/>
    <property type="match status" value="1"/>
</dbReference>
<dbReference type="GO" id="GO:0005829">
    <property type="term" value="C:cytosol"/>
    <property type="evidence" value="ECO:0007669"/>
    <property type="project" value="TreeGrafter"/>
</dbReference>
<dbReference type="PANTHER" id="PTHR16288">
    <property type="entry name" value="WD40 REPEAT PROTEIN 4"/>
    <property type="match status" value="1"/>
</dbReference>
<comment type="similarity">
    <text evidence="6">Belongs to the WD repeat TRM82 family.</text>
</comment>
<evidence type="ECO:0000256" key="1">
    <source>
        <dbReference type="ARBA" id="ARBA00004123"/>
    </source>
</evidence>
<evidence type="ECO:0000256" key="3">
    <source>
        <dbReference type="ARBA" id="ARBA00022694"/>
    </source>
</evidence>
<comment type="pathway">
    <text evidence="6">tRNA modification; N(7)-methylguanine-tRNA biosynthesis.</text>
</comment>
<evidence type="ECO:0000313" key="9">
    <source>
        <dbReference type="Proteomes" id="UP001220324"/>
    </source>
</evidence>
<dbReference type="InterPro" id="IPR028884">
    <property type="entry name" value="Trm82"/>
</dbReference>
<keyword evidence="4 6" id="KW-0677">Repeat</keyword>
<keyword evidence="9" id="KW-1185">Reference proteome</keyword>
<dbReference type="GO" id="GO:0106004">
    <property type="term" value="P:tRNA (guanine-N7)-methylation"/>
    <property type="evidence" value="ECO:0007669"/>
    <property type="project" value="UniProtKB-UniRule"/>
</dbReference>
<evidence type="ECO:0000256" key="2">
    <source>
        <dbReference type="ARBA" id="ARBA00022574"/>
    </source>
</evidence>
<comment type="subcellular location">
    <subcellularLocation>
        <location evidence="1 6">Nucleus</location>
    </subcellularLocation>
</comment>
<dbReference type="Proteomes" id="UP001220324">
    <property type="component" value="Unassembled WGS sequence"/>
</dbReference>
<name>A0AAD6CZN6_9EURO</name>
<dbReference type="Gene3D" id="2.130.10.10">
    <property type="entry name" value="YVTN repeat-like/Quinoprotein amine dehydrogenase"/>
    <property type="match status" value="2"/>
</dbReference>
<evidence type="ECO:0000256" key="7">
    <source>
        <dbReference type="SAM" id="MobiDB-lite"/>
    </source>
</evidence>
<evidence type="ECO:0000256" key="6">
    <source>
        <dbReference type="HAMAP-Rule" id="MF_03056"/>
    </source>
</evidence>
<dbReference type="EMBL" id="JAQIZZ010000003">
    <property type="protein sequence ID" value="KAJ5545709.1"/>
    <property type="molecule type" value="Genomic_DNA"/>
</dbReference>
<sequence length="482" mass="52253">MASLQHPFQCLQYAKSNSHGLPNLLIAAAGRHLYSYDATSGQRLDVWPQDVESTVEPVSGTVPATEGDAPPEKRRKLSPASGGQQEQKPAGKKPLTGTTIPLLVTSPDGKYVIATTGDGKTIRVFELNHDGKLKELSSRMMPKRPSALALTPDGHTILCGDKFGDVYSLPLIPGEYVRKIVEQPVIPSATSLTVHTKGNLRTLEMQRLHAEKQAQTAKQETAALKFENHNIIGHVSVLSDLISVSVSGRSYILTGDRDEHIRVSRGIPQAHVIEQFCLGHTSLVSKLCVPSWAPHLLVSGDTNGNLFVWDWRNAEIHQNISLEDTLQSEAMVRGIWDVSLEQSGASGPVNVILVSLEGSSQLLCYTIEGNALRAQDSIQFSGNILGLIGIDSRGTVVVSVDTVRDAGSTDNWKSSSGALLESFQIIFGPGGLKCVQTEDTMVANINSVGTSDFPAGLDEKQQKEFNDSLYNLGNMKKKHYEE</sequence>
<dbReference type="InterPro" id="IPR036322">
    <property type="entry name" value="WD40_repeat_dom_sf"/>
</dbReference>
<accession>A0AAD6CZN6</accession>